<keyword evidence="1" id="KW-0732">Signal</keyword>
<dbReference type="STRING" id="29422.Lbru_1313"/>
<organism evidence="2 3">
    <name type="scientific">Legionella brunensis</name>
    <dbReference type="NCBI Taxonomy" id="29422"/>
    <lineage>
        <taxon>Bacteria</taxon>
        <taxon>Pseudomonadati</taxon>
        <taxon>Pseudomonadota</taxon>
        <taxon>Gammaproteobacteria</taxon>
        <taxon>Legionellales</taxon>
        <taxon>Legionellaceae</taxon>
        <taxon>Legionella</taxon>
    </lineage>
</organism>
<evidence type="ECO:0000313" key="2">
    <source>
        <dbReference type="EMBL" id="KTC84445.1"/>
    </source>
</evidence>
<comment type="caution">
    <text evidence="2">The sequence shown here is derived from an EMBL/GenBank/DDBJ whole genome shotgun (WGS) entry which is preliminary data.</text>
</comment>
<dbReference type="AlphaFoldDB" id="A0A0W0SMN7"/>
<sequence length="410" mass="46629">MQIKLCKLIKNMVICCMATLVISCNVSNLSSKKTVKIGILHSLSGVMGNSETALKEMLIMEINLINQAGGILGYQLEPVIENPKSDWSLYAKKAKKLLLHDKVAVIFGCWTSASRKAVLPILEQYNGLLFYPVQYEGNEQSNNIFYTGATPNQQVIPAVEYLMRESGGTTKQWILLGTDYVYPRTTNKIIRKFLNSKGIEDKAIKEIYIPFKYIDFDPIIAQINSSLQEGPTVVISTINGEANFYFYRALDYEYLETEPLRVMAFSVGEEEFRGYHNKSLINVLTAWSYFMSLKNPMNEEWINQWTKYSIANHLQGEDHPLTNDPMEATRTGIRMWKSAVEEAGTFDVDAVRKSMIGQKQMTPSGYIETMEANHHLAKPAMIGILQRDGQFKVIWQSKSVILPQPWFDLK</sequence>
<evidence type="ECO:0000256" key="1">
    <source>
        <dbReference type="SAM" id="SignalP"/>
    </source>
</evidence>
<keyword evidence="3" id="KW-1185">Reference proteome</keyword>
<accession>A0A0W0SMN7</accession>
<evidence type="ECO:0000313" key="3">
    <source>
        <dbReference type="Proteomes" id="UP000054742"/>
    </source>
</evidence>
<proteinExistence type="predicted"/>
<dbReference type="Pfam" id="PF13433">
    <property type="entry name" value="Peripla_BP_5"/>
    <property type="match status" value="1"/>
</dbReference>
<dbReference type="InterPro" id="IPR017777">
    <property type="entry name" value="ABC_urea-bd_UrtA"/>
</dbReference>
<dbReference type="OrthoDB" id="5288800at2"/>
<dbReference type="PATRIC" id="fig|29422.6.peg.1390"/>
<dbReference type="PROSITE" id="PS51257">
    <property type="entry name" value="PROKAR_LIPOPROTEIN"/>
    <property type="match status" value="1"/>
</dbReference>
<dbReference type="EMBL" id="LNXV01000009">
    <property type="protein sequence ID" value="KTC84445.1"/>
    <property type="molecule type" value="Genomic_DNA"/>
</dbReference>
<gene>
    <name evidence="2" type="primary">amiC</name>
    <name evidence="2" type="ORF">Lbru_1313</name>
</gene>
<dbReference type="PANTHER" id="PTHR47628">
    <property type="match status" value="1"/>
</dbReference>
<name>A0A0W0SMN7_9GAMM</name>
<dbReference type="PANTHER" id="PTHR47628:SF1">
    <property type="entry name" value="ALIPHATIC AMIDASE EXPRESSION-REGULATING PROTEIN"/>
    <property type="match status" value="1"/>
</dbReference>
<dbReference type="SUPFAM" id="SSF53822">
    <property type="entry name" value="Periplasmic binding protein-like I"/>
    <property type="match status" value="1"/>
</dbReference>
<dbReference type="InterPro" id="IPR028082">
    <property type="entry name" value="Peripla_BP_I"/>
</dbReference>
<dbReference type="Proteomes" id="UP000054742">
    <property type="component" value="Unassembled WGS sequence"/>
</dbReference>
<protein>
    <submittedName>
        <fullName evidence="2">Aliphatic amidase expression-regulating protein</fullName>
    </submittedName>
</protein>
<feature type="signal peptide" evidence="1">
    <location>
        <begin position="1"/>
        <end position="23"/>
    </location>
</feature>
<reference evidence="2 3" key="1">
    <citation type="submission" date="2015-11" db="EMBL/GenBank/DDBJ databases">
        <title>Genomic analysis of 38 Legionella species identifies large and diverse effector repertoires.</title>
        <authorList>
            <person name="Burstein D."/>
            <person name="Amaro F."/>
            <person name="Zusman T."/>
            <person name="Lifshitz Z."/>
            <person name="Cohen O."/>
            <person name="Gilbert J.A."/>
            <person name="Pupko T."/>
            <person name="Shuman H.A."/>
            <person name="Segal G."/>
        </authorList>
    </citation>
    <scope>NUCLEOTIDE SEQUENCE [LARGE SCALE GENOMIC DNA]</scope>
    <source>
        <strain evidence="2 3">ATCC 43878</strain>
    </source>
</reference>
<dbReference type="Gene3D" id="3.40.50.2300">
    <property type="match status" value="2"/>
</dbReference>
<feature type="chain" id="PRO_5006912137" evidence="1">
    <location>
        <begin position="24"/>
        <end position="410"/>
    </location>
</feature>
<dbReference type="CDD" id="cd06355">
    <property type="entry name" value="PBP1_FmdD-like"/>
    <property type="match status" value="1"/>
</dbReference>